<evidence type="ECO:0000256" key="5">
    <source>
        <dbReference type="SAM" id="MobiDB-lite"/>
    </source>
</evidence>
<evidence type="ECO:0000256" key="2">
    <source>
        <dbReference type="ARBA" id="ARBA00022525"/>
    </source>
</evidence>
<feature type="compositionally biased region" description="Basic and acidic residues" evidence="5">
    <location>
        <begin position="50"/>
        <end position="69"/>
    </location>
</feature>
<evidence type="ECO:0000256" key="1">
    <source>
        <dbReference type="ARBA" id="ARBA00022512"/>
    </source>
</evidence>
<keyword evidence="1" id="KW-0134">Cell wall</keyword>
<dbReference type="RefSeq" id="WP_069634247.1">
    <property type="nucleotide sequence ID" value="NZ_JXKZ01000021.1"/>
</dbReference>
<feature type="signal peptide" evidence="7">
    <location>
        <begin position="1"/>
        <end position="25"/>
    </location>
</feature>
<keyword evidence="6" id="KW-1133">Transmembrane helix</keyword>
<gene>
    <name evidence="9" type="ORF">BCR23_14205</name>
</gene>
<keyword evidence="4" id="KW-0572">Peptidoglycan-anchor</keyword>
<dbReference type="InterPro" id="IPR019931">
    <property type="entry name" value="LPXTG_anchor"/>
</dbReference>
<dbReference type="Proteomes" id="UP000094764">
    <property type="component" value="Unassembled WGS sequence"/>
</dbReference>
<dbReference type="NCBIfam" id="TIGR01167">
    <property type="entry name" value="LPXTG_anchor"/>
    <property type="match status" value="1"/>
</dbReference>
<accession>A0A1E5GZE3</accession>
<reference evidence="10" key="1">
    <citation type="submission" date="2016-09" db="EMBL/GenBank/DDBJ databases">
        <authorList>
            <person name="Gulvik C.A."/>
        </authorList>
    </citation>
    <scope>NUCLEOTIDE SEQUENCE [LARGE SCALE GENOMIC DNA]</scope>
    <source>
        <strain evidence="10">LMG 26306</strain>
    </source>
</reference>
<comment type="caution">
    <text evidence="9">The sequence shown here is derived from an EMBL/GenBank/DDBJ whole genome shotgun (WGS) entry which is preliminary data.</text>
</comment>
<evidence type="ECO:0000256" key="6">
    <source>
        <dbReference type="SAM" id="Phobius"/>
    </source>
</evidence>
<evidence type="ECO:0000256" key="3">
    <source>
        <dbReference type="ARBA" id="ARBA00022729"/>
    </source>
</evidence>
<dbReference type="EMBL" id="MIKB01000005">
    <property type="protein sequence ID" value="OEG18094.1"/>
    <property type="molecule type" value="Genomic_DNA"/>
</dbReference>
<feature type="transmembrane region" description="Helical" evidence="6">
    <location>
        <begin position="92"/>
        <end position="112"/>
    </location>
</feature>
<keyword evidence="3 7" id="KW-0732">Signal</keyword>
<protein>
    <recommendedName>
        <fullName evidence="8">Gram-positive cocci surface proteins LPxTG domain-containing protein</fullName>
    </recommendedName>
</protein>
<keyword evidence="6" id="KW-0472">Membrane</keyword>
<evidence type="ECO:0000256" key="7">
    <source>
        <dbReference type="SAM" id="SignalP"/>
    </source>
</evidence>
<dbReference type="STRING" id="903983.BCR23_14205"/>
<proteinExistence type="predicted"/>
<evidence type="ECO:0000259" key="8">
    <source>
        <dbReference type="Pfam" id="PF00746"/>
    </source>
</evidence>
<name>A0A1E5GZE3_9ENTE</name>
<keyword evidence="6" id="KW-0812">Transmembrane</keyword>
<sequence length="119" mass="13513">MKKNVVSTLLVILCGVFLWNETAESANYDSEIALTFKEDVKGKSTTNSTDSKDYEKTEEKTGKKDEKKDEGKFFPNTAGKFYPKTGSEVNTFFIMLGLLVTLGSITVLIFRFRYKSKKR</sequence>
<evidence type="ECO:0000313" key="9">
    <source>
        <dbReference type="EMBL" id="OEG18094.1"/>
    </source>
</evidence>
<feature type="chain" id="PRO_5009177956" description="Gram-positive cocci surface proteins LPxTG domain-containing protein" evidence="7">
    <location>
        <begin position="26"/>
        <end position="119"/>
    </location>
</feature>
<keyword evidence="10" id="KW-1185">Reference proteome</keyword>
<evidence type="ECO:0000313" key="10">
    <source>
        <dbReference type="Proteomes" id="UP000094764"/>
    </source>
</evidence>
<feature type="domain" description="Gram-positive cocci surface proteins LPxTG" evidence="8">
    <location>
        <begin position="77"/>
        <end position="111"/>
    </location>
</feature>
<evidence type="ECO:0000256" key="4">
    <source>
        <dbReference type="ARBA" id="ARBA00023088"/>
    </source>
</evidence>
<dbReference type="Pfam" id="PF00746">
    <property type="entry name" value="Gram_pos_anchor"/>
    <property type="match status" value="1"/>
</dbReference>
<feature type="region of interest" description="Disordered" evidence="5">
    <location>
        <begin position="41"/>
        <end position="69"/>
    </location>
</feature>
<keyword evidence="2" id="KW-0964">Secreted</keyword>
<dbReference type="AlphaFoldDB" id="A0A1E5GZE3"/>
<organism evidence="9 10">
    <name type="scientific">Enterococcus quebecensis</name>
    <dbReference type="NCBI Taxonomy" id="903983"/>
    <lineage>
        <taxon>Bacteria</taxon>
        <taxon>Bacillati</taxon>
        <taxon>Bacillota</taxon>
        <taxon>Bacilli</taxon>
        <taxon>Lactobacillales</taxon>
        <taxon>Enterococcaceae</taxon>
        <taxon>Enterococcus</taxon>
    </lineage>
</organism>